<keyword evidence="1" id="KW-0597">Phosphoprotein</keyword>
<evidence type="ECO:0000313" key="4">
    <source>
        <dbReference type="Proteomes" id="UP000196531"/>
    </source>
</evidence>
<dbReference type="SMART" id="SM00448">
    <property type="entry name" value="REC"/>
    <property type="match status" value="1"/>
</dbReference>
<evidence type="ECO:0000313" key="3">
    <source>
        <dbReference type="EMBL" id="OUR97259.1"/>
    </source>
</evidence>
<accession>A0A1Y5FE61</accession>
<feature type="modified residue" description="4-aspartylphosphate" evidence="1">
    <location>
        <position position="59"/>
    </location>
</feature>
<sequence>MNGTTLIDCLIIDDEKDICEVLKLYCENLGVFRNIIVARDGVSGTNKLHNQKFGLILLDINMPKKSGIDVLKEFEGDHKNNIEDVLVVSGELDKTKLQKILSRGVKSFMIKPFDEGQFQEKVLPILKSSLAKKKD</sequence>
<protein>
    <recommendedName>
        <fullName evidence="2">Response regulatory domain-containing protein</fullName>
    </recommendedName>
</protein>
<gene>
    <name evidence="3" type="ORF">A9Q84_13110</name>
</gene>
<name>A0A1Y5FE61_9BACT</name>
<dbReference type="CDD" id="cd00156">
    <property type="entry name" value="REC"/>
    <property type="match status" value="1"/>
</dbReference>
<comment type="caution">
    <text evidence="3">The sequence shown here is derived from an EMBL/GenBank/DDBJ whole genome shotgun (WGS) entry which is preliminary data.</text>
</comment>
<dbReference type="PANTHER" id="PTHR45526:SF1">
    <property type="entry name" value="TRANSCRIPTIONAL REGULATORY PROTEIN DCUR-RELATED"/>
    <property type="match status" value="1"/>
</dbReference>
<dbReference type="GO" id="GO:0000156">
    <property type="term" value="F:phosphorelay response regulator activity"/>
    <property type="evidence" value="ECO:0007669"/>
    <property type="project" value="TreeGrafter"/>
</dbReference>
<dbReference type="InterPro" id="IPR001789">
    <property type="entry name" value="Sig_transdc_resp-reg_receiver"/>
</dbReference>
<dbReference type="EMBL" id="MAAO01000006">
    <property type="protein sequence ID" value="OUR97259.1"/>
    <property type="molecule type" value="Genomic_DNA"/>
</dbReference>
<dbReference type="InterPro" id="IPR011006">
    <property type="entry name" value="CheY-like_superfamily"/>
</dbReference>
<feature type="domain" description="Response regulatory" evidence="2">
    <location>
        <begin position="8"/>
        <end position="126"/>
    </location>
</feature>
<organism evidence="3 4">
    <name type="scientific">Halobacteriovorax marinus</name>
    <dbReference type="NCBI Taxonomy" id="97084"/>
    <lineage>
        <taxon>Bacteria</taxon>
        <taxon>Pseudomonadati</taxon>
        <taxon>Bdellovibrionota</taxon>
        <taxon>Bacteriovoracia</taxon>
        <taxon>Bacteriovoracales</taxon>
        <taxon>Halobacteriovoraceae</taxon>
        <taxon>Halobacteriovorax</taxon>
    </lineage>
</organism>
<dbReference type="Proteomes" id="UP000196531">
    <property type="component" value="Unassembled WGS sequence"/>
</dbReference>
<dbReference type="PROSITE" id="PS50110">
    <property type="entry name" value="RESPONSE_REGULATORY"/>
    <property type="match status" value="1"/>
</dbReference>
<proteinExistence type="predicted"/>
<dbReference type="Gene3D" id="3.40.50.2300">
    <property type="match status" value="1"/>
</dbReference>
<dbReference type="PANTHER" id="PTHR45526">
    <property type="entry name" value="TRANSCRIPTIONAL REGULATORY PROTEIN DPIA"/>
    <property type="match status" value="1"/>
</dbReference>
<dbReference type="Pfam" id="PF00072">
    <property type="entry name" value="Response_reg"/>
    <property type="match status" value="1"/>
</dbReference>
<dbReference type="InterPro" id="IPR051271">
    <property type="entry name" value="2C-system_Tx_regulators"/>
</dbReference>
<dbReference type="AlphaFoldDB" id="A0A1Y5FE61"/>
<evidence type="ECO:0000256" key="1">
    <source>
        <dbReference type="PROSITE-ProRule" id="PRU00169"/>
    </source>
</evidence>
<evidence type="ECO:0000259" key="2">
    <source>
        <dbReference type="PROSITE" id="PS50110"/>
    </source>
</evidence>
<dbReference type="SUPFAM" id="SSF52172">
    <property type="entry name" value="CheY-like"/>
    <property type="match status" value="1"/>
</dbReference>
<reference evidence="4" key="1">
    <citation type="journal article" date="2017" name="Proc. Natl. Acad. Sci. U.S.A.">
        <title>Simulation of Deepwater Horizon oil plume reveals substrate specialization within a complex community of hydrocarbon-degraders.</title>
        <authorList>
            <person name="Hu P."/>
            <person name="Dubinsky E.A."/>
            <person name="Probst A.J."/>
            <person name="Wang J."/>
            <person name="Sieber C.M.K."/>
            <person name="Tom L.M."/>
            <person name="Gardinali P."/>
            <person name="Banfield J.F."/>
            <person name="Atlas R.M."/>
            <person name="Andersen G.L."/>
        </authorList>
    </citation>
    <scope>NUCLEOTIDE SEQUENCE [LARGE SCALE GENOMIC DNA]</scope>
</reference>